<feature type="transmembrane region" description="Helical" evidence="1">
    <location>
        <begin position="82"/>
        <end position="101"/>
    </location>
</feature>
<feature type="transmembrane region" description="Helical" evidence="1">
    <location>
        <begin position="54"/>
        <end position="75"/>
    </location>
</feature>
<dbReference type="RefSeq" id="WP_184335487.1">
    <property type="nucleotide sequence ID" value="NZ_JACHHZ010000006.1"/>
</dbReference>
<dbReference type="EMBL" id="JACHHZ010000006">
    <property type="protein sequence ID" value="MBB6096116.1"/>
    <property type="molecule type" value="Genomic_DNA"/>
</dbReference>
<sequence>MQGISIKAIVLATLAVFGIDFVSSLVLFAMFGGPPLDAPKEQIEAALAALNEDAGYLLTALVLGTASTVVGGYLTARLAPTLPYYNALAFGVLGVAISIPFSTGVPTWVRVLGLGLGIPAALAGAYLSKRKGGIAR</sequence>
<organism evidence="2 3">
    <name type="scientific">Povalibacter uvarum</name>
    <dbReference type="NCBI Taxonomy" id="732238"/>
    <lineage>
        <taxon>Bacteria</taxon>
        <taxon>Pseudomonadati</taxon>
        <taxon>Pseudomonadota</taxon>
        <taxon>Gammaproteobacteria</taxon>
        <taxon>Steroidobacterales</taxon>
        <taxon>Steroidobacteraceae</taxon>
        <taxon>Povalibacter</taxon>
    </lineage>
</organism>
<accession>A0A841HTA2</accession>
<protein>
    <submittedName>
        <fullName evidence="2">Uncharacterized protein</fullName>
    </submittedName>
</protein>
<keyword evidence="3" id="KW-1185">Reference proteome</keyword>
<feature type="transmembrane region" description="Helical" evidence="1">
    <location>
        <begin position="9"/>
        <end position="34"/>
    </location>
</feature>
<reference evidence="2 3" key="1">
    <citation type="submission" date="2020-08" db="EMBL/GenBank/DDBJ databases">
        <title>Genomic Encyclopedia of Type Strains, Phase IV (KMG-IV): sequencing the most valuable type-strain genomes for metagenomic binning, comparative biology and taxonomic classification.</title>
        <authorList>
            <person name="Goeker M."/>
        </authorList>
    </citation>
    <scope>NUCLEOTIDE SEQUENCE [LARGE SCALE GENOMIC DNA]</scope>
    <source>
        <strain evidence="2 3">DSM 26723</strain>
    </source>
</reference>
<evidence type="ECO:0000313" key="3">
    <source>
        <dbReference type="Proteomes" id="UP000588068"/>
    </source>
</evidence>
<gene>
    <name evidence="2" type="ORF">HNQ60_005007</name>
</gene>
<feature type="transmembrane region" description="Helical" evidence="1">
    <location>
        <begin position="107"/>
        <end position="127"/>
    </location>
</feature>
<keyword evidence="1" id="KW-1133">Transmembrane helix</keyword>
<keyword evidence="1" id="KW-0472">Membrane</keyword>
<name>A0A841HTA2_9GAMM</name>
<evidence type="ECO:0000313" key="2">
    <source>
        <dbReference type="EMBL" id="MBB6096116.1"/>
    </source>
</evidence>
<dbReference type="AlphaFoldDB" id="A0A841HTA2"/>
<comment type="caution">
    <text evidence="2">The sequence shown here is derived from an EMBL/GenBank/DDBJ whole genome shotgun (WGS) entry which is preliminary data.</text>
</comment>
<evidence type="ECO:0000256" key="1">
    <source>
        <dbReference type="SAM" id="Phobius"/>
    </source>
</evidence>
<proteinExistence type="predicted"/>
<dbReference type="Proteomes" id="UP000588068">
    <property type="component" value="Unassembled WGS sequence"/>
</dbReference>
<keyword evidence="1" id="KW-0812">Transmembrane</keyword>